<evidence type="ECO:0000313" key="11">
    <source>
        <dbReference type="EMBL" id="QDH12181.1"/>
    </source>
</evidence>
<keyword evidence="8 10" id="KW-0472">Membrane</keyword>
<protein>
    <recommendedName>
        <fullName evidence="3">NADH-ubiquinone oxidoreductase chain 4L</fullName>
    </recommendedName>
    <alternativeName>
        <fullName evidence="9">NADH dehydrogenase subunit 4L</fullName>
    </alternativeName>
</protein>
<name>A0A513X8S2_9ANNE</name>
<dbReference type="Gene3D" id="1.10.287.3510">
    <property type="match status" value="1"/>
</dbReference>
<organism evidence="11">
    <name type="scientific">Timarete posteria</name>
    <dbReference type="NCBI Taxonomy" id="2291963"/>
    <lineage>
        <taxon>Eukaryota</taxon>
        <taxon>Metazoa</taxon>
        <taxon>Spiralia</taxon>
        <taxon>Lophotrochozoa</taxon>
        <taxon>Annelida</taxon>
        <taxon>Polychaeta</taxon>
        <taxon>Sedentaria</taxon>
        <taxon>Canalipalpata</taxon>
        <taxon>Terebellida</taxon>
        <taxon>Cirratuliformia</taxon>
        <taxon>Cirratulidae</taxon>
        <taxon>Timarete</taxon>
    </lineage>
</organism>
<sequence length="98" mass="10852">MFYTLFTSMTLFLITLISFFLLAQPSVLTLLFILEAATLSALITLFLFLWTSVSLNPCLLFIFITFSACGASLGLAVLVANVRFWGSDTFKLTTTTMC</sequence>
<dbReference type="EMBL" id="MK105766">
    <property type="protein sequence ID" value="QDH12181.1"/>
    <property type="molecule type" value="Genomic_DNA"/>
</dbReference>
<evidence type="ECO:0000256" key="2">
    <source>
        <dbReference type="ARBA" id="ARBA00010519"/>
    </source>
</evidence>
<dbReference type="Pfam" id="PF00420">
    <property type="entry name" value="Oxidored_q2"/>
    <property type="match status" value="1"/>
</dbReference>
<evidence type="ECO:0000256" key="1">
    <source>
        <dbReference type="ARBA" id="ARBA00004141"/>
    </source>
</evidence>
<dbReference type="AlphaFoldDB" id="A0A513X8S2"/>
<feature type="transmembrane region" description="Helical" evidence="10">
    <location>
        <begin position="59"/>
        <end position="82"/>
    </location>
</feature>
<feature type="transmembrane region" description="Helical" evidence="10">
    <location>
        <begin position="30"/>
        <end position="53"/>
    </location>
</feature>
<feature type="transmembrane region" description="Helical" evidence="10">
    <location>
        <begin position="6"/>
        <end position="23"/>
    </location>
</feature>
<evidence type="ECO:0000256" key="6">
    <source>
        <dbReference type="ARBA" id="ARBA00022989"/>
    </source>
</evidence>
<keyword evidence="5" id="KW-1278">Translocase</keyword>
<keyword evidence="6 10" id="KW-1133">Transmembrane helix</keyword>
<evidence type="ECO:0000256" key="8">
    <source>
        <dbReference type="ARBA" id="ARBA00023136"/>
    </source>
</evidence>
<accession>A0A513X8S2</accession>
<geneLocation type="mitochondrion" evidence="11"/>
<proteinExistence type="inferred from homology"/>
<evidence type="ECO:0000256" key="5">
    <source>
        <dbReference type="ARBA" id="ARBA00022967"/>
    </source>
</evidence>
<evidence type="ECO:0000256" key="9">
    <source>
        <dbReference type="ARBA" id="ARBA00031586"/>
    </source>
</evidence>
<reference evidence="11" key="1">
    <citation type="journal article" date="2019" name="Mitochondrial DNA Part B Resour">
        <title>The complete mitochondrial genome of Korean endemic species, Timarete posteria (Polychaeta, Cirratulidae).</title>
        <authorList>
            <person name="Kim H."/>
            <person name="Min G.-S."/>
            <person name="Choi H.K."/>
        </authorList>
    </citation>
    <scope>NUCLEOTIDE SEQUENCE</scope>
</reference>
<evidence type="ECO:0000256" key="3">
    <source>
        <dbReference type="ARBA" id="ARBA00016612"/>
    </source>
</evidence>
<comment type="similarity">
    <text evidence="2">Belongs to the complex I subunit 4L family.</text>
</comment>
<comment type="subcellular location">
    <subcellularLocation>
        <location evidence="1">Membrane</location>
        <topology evidence="1">Multi-pass membrane protein</topology>
    </subcellularLocation>
</comment>
<dbReference type="InterPro" id="IPR039428">
    <property type="entry name" value="NUOK/Mnh_C1-like"/>
</dbReference>
<keyword evidence="7" id="KW-0520">NAD</keyword>
<gene>
    <name evidence="11" type="primary">nad4l</name>
</gene>
<evidence type="ECO:0000256" key="4">
    <source>
        <dbReference type="ARBA" id="ARBA00022692"/>
    </source>
</evidence>
<evidence type="ECO:0000256" key="7">
    <source>
        <dbReference type="ARBA" id="ARBA00023027"/>
    </source>
</evidence>
<dbReference type="GO" id="GO:0016020">
    <property type="term" value="C:membrane"/>
    <property type="evidence" value="ECO:0007669"/>
    <property type="project" value="UniProtKB-SubCell"/>
</dbReference>
<keyword evidence="4 10" id="KW-0812">Transmembrane</keyword>
<evidence type="ECO:0000256" key="10">
    <source>
        <dbReference type="SAM" id="Phobius"/>
    </source>
</evidence>
<keyword evidence="11" id="KW-0496">Mitochondrion</keyword>